<evidence type="ECO:0000313" key="4">
    <source>
        <dbReference type="Proteomes" id="UP001140217"/>
    </source>
</evidence>
<dbReference type="Pfam" id="PF17667">
    <property type="entry name" value="Pkinase_fungal"/>
    <property type="match status" value="1"/>
</dbReference>
<feature type="region of interest" description="Disordered" evidence="1">
    <location>
        <begin position="662"/>
        <end position="688"/>
    </location>
</feature>
<dbReference type="InterPro" id="IPR040976">
    <property type="entry name" value="Pkinase_fungal"/>
</dbReference>
<dbReference type="Proteomes" id="UP001140217">
    <property type="component" value="Unassembled WGS sequence"/>
</dbReference>
<accession>A0A9W8LKN0</accession>
<proteinExistence type="predicted"/>
<feature type="domain" description="Fungal-type protein kinase" evidence="2">
    <location>
        <begin position="186"/>
        <end position="558"/>
    </location>
</feature>
<reference evidence="3" key="1">
    <citation type="submission" date="2022-07" db="EMBL/GenBank/DDBJ databases">
        <title>Phylogenomic reconstructions and comparative analyses of Kickxellomycotina fungi.</title>
        <authorList>
            <person name="Reynolds N.K."/>
            <person name="Stajich J.E."/>
            <person name="Barry K."/>
            <person name="Grigoriev I.V."/>
            <person name="Crous P."/>
            <person name="Smith M.E."/>
        </authorList>
    </citation>
    <scope>NUCLEOTIDE SEQUENCE</scope>
    <source>
        <strain evidence="3">NBRC 105414</strain>
    </source>
</reference>
<dbReference type="EMBL" id="JANBUL010000060">
    <property type="protein sequence ID" value="KAJ2782860.1"/>
    <property type="molecule type" value="Genomic_DNA"/>
</dbReference>
<dbReference type="Gene3D" id="1.10.510.10">
    <property type="entry name" value="Transferase(Phosphotransferase) domain 1"/>
    <property type="match status" value="1"/>
</dbReference>
<evidence type="ECO:0000259" key="2">
    <source>
        <dbReference type="Pfam" id="PF17667"/>
    </source>
</evidence>
<organism evidence="3 4">
    <name type="scientific">Coemansia javaensis</name>
    <dbReference type="NCBI Taxonomy" id="2761396"/>
    <lineage>
        <taxon>Eukaryota</taxon>
        <taxon>Fungi</taxon>
        <taxon>Fungi incertae sedis</taxon>
        <taxon>Zoopagomycota</taxon>
        <taxon>Kickxellomycotina</taxon>
        <taxon>Kickxellomycetes</taxon>
        <taxon>Kickxellales</taxon>
        <taxon>Kickxellaceae</taxon>
        <taxon>Coemansia</taxon>
    </lineage>
</organism>
<comment type="caution">
    <text evidence="3">The sequence shown here is derived from an EMBL/GenBank/DDBJ whole genome shotgun (WGS) entry which is preliminary data.</text>
</comment>
<dbReference type="PANTHER" id="PTHR38248">
    <property type="entry name" value="FUNK1 6"/>
    <property type="match status" value="1"/>
</dbReference>
<keyword evidence="4" id="KW-1185">Reference proteome</keyword>
<dbReference type="OrthoDB" id="5584477at2759"/>
<dbReference type="AlphaFoldDB" id="A0A9W8LKN0"/>
<dbReference type="PANTHER" id="PTHR38248:SF2">
    <property type="entry name" value="FUNK1 11"/>
    <property type="match status" value="1"/>
</dbReference>
<name>A0A9W8LKN0_9FUNG</name>
<dbReference type="SUPFAM" id="SSF56112">
    <property type="entry name" value="Protein kinase-like (PK-like)"/>
    <property type="match status" value="2"/>
</dbReference>
<evidence type="ECO:0000313" key="3">
    <source>
        <dbReference type="EMBL" id="KAJ2782860.1"/>
    </source>
</evidence>
<feature type="compositionally biased region" description="Polar residues" evidence="1">
    <location>
        <begin position="678"/>
        <end position="688"/>
    </location>
</feature>
<dbReference type="InterPro" id="IPR011009">
    <property type="entry name" value="Kinase-like_dom_sf"/>
</dbReference>
<evidence type="ECO:0000256" key="1">
    <source>
        <dbReference type="SAM" id="MobiDB-lite"/>
    </source>
</evidence>
<gene>
    <name evidence="3" type="ORF">H4R18_002009</name>
</gene>
<sequence length="725" mass="79131">MRGATSEQIRSLHEIEAAADVEAYLRVDVDGVLELAAPEDPAKCAAADRVARAASEALEALLAAAAAGQQQGSPDLPGAELPDVQKLVNGGCRVERQMYPGLVYLVRYVARRVKGSDEAEPHRLILPTDLVDFKCLEETEDQRIDIGLECRPLDSDVSHLPAESISRLPRCVVGASRAGYINLFAILEAKIGTSPSSAAAAHAQLFQYTRMVYETQYDRRFAWGVTVCGTGVRVCVLGPNFAAASPCISLATEDGRAALVRLLVRWSFCEEHQLGYDPSIAYEPDSACWSIQVPGLGGAAAETFYTNEMFAIADRLFGRHTRCFYASPTVPRPGQLTSACDGAVVIKDMWPEAPEDEAADVRDEIKHLTTISAELRGVDAVAGMYPTIVAGGRVQLPRHDGDPRHDTTPAVFGAVLQRAAAAKGLGDRDMPPTIPPRIHKRVAMTPVGRPLRELASPYELVVAVAHAMRCHSEIVARCGILHRDISPNNIMFVRETDGGIRGLLIDFDHAISLTCAPAEARQDRTGTLPFMSIGNLKQSDVERTALDDWESVIYILCWFGVIGLNSELVSYDEIGKHPQLKKWVFGAHKEIAAEKRAHLDNGRHFAQITDEFNEAMDPEVAIDGESQWFLSFVVEGLRSALIDNGYPHCQGALNPHRAKAARRMGGNAPAPSFLPSKPTVSNAPTGSQDPFACRAQRWREISQDLMNRLERHCRIAQGMLELTAP</sequence>
<protein>
    <recommendedName>
        <fullName evidence="2">Fungal-type protein kinase domain-containing protein</fullName>
    </recommendedName>
</protein>